<evidence type="ECO:0000256" key="2">
    <source>
        <dbReference type="ARBA" id="ARBA00022670"/>
    </source>
</evidence>
<keyword evidence="7" id="KW-0325">Glycoprotein</keyword>
<keyword evidence="10" id="KW-1185">Reference proteome</keyword>
<dbReference type="PANTHER" id="PTHR47966">
    <property type="entry name" value="BETA-SITE APP-CLEAVING ENZYME, ISOFORM A-RELATED"/>
    <property type="match status" value="1"/>
</dbReference>
<organism evidence="9 10">
    <name type="scientific">Arabis nemorensis</name>
    <dbReference type="NCBI Taxonomy" id="586526"/>
    <lineage>
        <taxon>Eukaryota</taxon>
        <taxon>Viridiplantae</taxon>
        <taxon>Streptophyta</taxon>
        <taxon>Embryophyta</taxon>
        <taxon>Tracheophyta</taxon>
        <taxon>Spermatophyta</taxon>
        <taxon>Magnoliopsida</taxon>
        <taxon>eudicotyledons</taxon>
        <taxon>Gunneridae</taxon>
        <taxon>Pentapetalae</taxon>
        <taxon>rosids</taxon>
        <taxon>malvids</taxon>
        <taxon>Brassicales</taxon>
        <taxon>Brassicaceae</taxon>
        <taxon>Arabideae</taxon>
        <taxon>Arabis</taxon>
    </lineage>
</organism>
<comment type="similarity">
    <text evidence="1">Belongs to the peptidase A1 family.</text>
</comment>
<dbReference type="InterPro" id="IPR001461">
    <property type="entry name" value="Aspartic_peptidase_A1"/>
</dbReference>
<evidence type="ECO:0000256" key="7">
    <source>
        <dbReference type="ARBA" id="ARBA00023180"/>
    </source>
</evidence>
<reference evidence="9" key="1">
    <citation type="submission" date="2019-07" db="EMBL/GenBank/DDBJ databases">
        <authorList>
            <person name="Dittberner H."/>
        </authorList>
    </citation>
    <scope>NUCLEOTIDE SEQUENCE [LARGE SCALE GENOMIC DNA]</scope>
</reference>
<keyword evidence="2" id="KW-0645">Protease</keyword>
<dbReference type="InterPro" id="IPR021109">
    <property type="entry name" value="Peptidase_aspartic_dom_sf"/>
</dbReference>
<protein>
    <recommendedName>
        <fullName evidence="8">Peptidase A1 domain-containing protein</fullName>
    </recommendedName>
</protein>
<keyword evidence="6" id="KW-1015">Disulfide bond</keyword>
<dbReference type="Gene3D" id="2.40.70.10">
    <property type="entry name" value="Acid Proteases"/>
    <property type="match status" value="1"/>
</dbReference>
<dbReference type="InterPro" id="IPR033121">
    <property type="entry name" value="PEPTIDASE_A1"/>
</dbReference>
<keyword evidence="3" id="KW-0064">Aspartyl protease</keyword>
<dbReference type="Proteomes" id="UP000489600">
    <property type="component" value="Unassembled WGS sequence"/>
</dbReference>
<keyword evidence="5" id="KW-0865">Zymogen</keyword>
<feature type="domain" description="Peptidase A1" evidence="8">
    <location>
        <begin position="1"/>
        <end position="96"/>
    </location>
</feature>
<sequence>MGPIHIGDQQTEHCANECDAIIDSGHSLVKGPPSMINDINKAIGADIVTRSVHCGKISSMPTISFTINGRTFPISPKDYIEIPTIGDDLKQPNPFF</sequence>
<keyword evidence="4" id="KW-0378">Hydrolase</keyword>
<dbReference type="OrthoDB" id="771136at2759"/>
<dbReference type="Pfam" id="PF00026">
    <property type="entry name" value="Asp"/>
    <property type="match status" value="1"/>
</dbReference>
<proteinExistence type="inferred from homology"/>
<evidence type="ECO:0000256" key="3">
    <source>
        <dbReference type="ARBA" id="ARBA00022750"/>
    </source>
</evidence>
<evidence type="ECO:0000313" key="9">
    <source>
        <dbReference type="EMBL" id="VVB12118.1"/>
    </source>
</evidence>
<comment type="caution">
    <text evidence="9">The sequence shown here is derived from an EMBL/GenBank/DDBJ whole genome shotgun (WGS) entry which is preliminary data.</text>
</comment>
<evidence type="ECO:0000256" key="6">
    <source>
        <dbReference type="ARBA" id="ARBA00023157"/>
    </source>
</evidence>
<dbReference type="PROSITE" id="PS51767">
    <property type="entry name" value="PEPTIDASE_A1"/>
    <property type="match status" value="1"/>
</dbReference>
<gene>
    <name evidence="9" type="ORF">ANE_LOCUS22562</name>
</gene>
<evidence type="ECO:0000313" key="10">
    <source>
        <dbReference type="Proteomes" id="UP000489600"/>
    </source>
</evidence>
<dbReference type="GO" id="GO:0006508">
    <property type="term" value="P:proteolysis"/>
    <property type="evidence" value="ECO:0007669"/>
    <property type="project" value="UniProtKB-KW"/>
</dbReference>
<evidence type="ECO:0000259" key="8">
    <source>
        <dbReference type="PROSITE" id="PS51767"/>
    </source>
</evidence>
<dbReference type="EMBL" id="CABITT030000007">
    <property type="protein sequence ID" value="VVB12118.1"/>
    <property type="molecule type" value="Genomic_DNA"/>
</dbReference>
<dbReference type="AlphaFoldDB" id="A0A565CEJ5"/>
<evidence type="ECO:0000256" key="5">
    <source>
        <dbReference type="ARBA" id="ARBA00023145"/>
    </source>
</evidence>
<accession>A0A565CEJ5</accession>
<dbReference type="SUPFAM" id="SSF50630">
    <property type="entry name" value="Acid proteases"/>
    <property type="match status" value="1"/>
</dbReference>
<evidence type="ECO:0000256" key="1">
    <source>
        <dbReference type="ARBA" id="ARBA00007447"/>
    </source>
</evidence>
<dbReference type="GO" id="GO:0004190">
    <property type="term" value="F:aspartic-type endopeptidase activity"/>
    <property type="evidence" value="ECO:0007669"/>
    <property type="project" value="UniProtKB-KW"/>
</dbReference>
<name>A0A565CEJ5_9BRAS</name>
<evidence type="ECO:0000256" key="4">
    <source>
        <dbReference type="ARBA" id="ARBA00022801"/>
    </source>
</evidence>
<dbReference type="PANTHER" id="PTHR47966:SF76">
    <property type="entry name" value="ASPARTIC PROTEINASE A1"/>
    <property type="match status" value="1"/>
</dbReference>